<sequence length="374" mass="43438">MSNSHMDPTRPIWTQSQSPLLRIAYELRLSILSHLPLSPFDDCHESFGLYLCCRELRRELRREAVLRFNIHLQKLEEDSKGDLNPILADAASPLATVVAHSERSFHISASVSVGLKFEVTIDIPFLLPAVNHTWQYKDVPVFIMSRDHVKMVLNIRHSEERLPYEDAVQKLDFTTVKTSLFHLRLSSITVNLKADDTTALRIYEDEALRKKEVSPFCPCDYTDEIFDLSTRAETLRPIPLGRLIGVYVREFSWRSYQTLREYLEQHTPKCTAESRTASLIYEHQPGDIESSDDSWTTVVFGAKCTHGCCELSLDIRRFLVEEKFRLWHSFERERRQAPMNSSISDGTLQRFREERKIINDLMAENDVDPGDEWF</sequence>
<dbReference type="Proteomes" id="UP000800036">
    <property type="component" value="Unassembled WGS sequence"/>
</dbReference>
<evidence type="ECO:0000313" key="2">
    <source>
        <dbReference type="Proteomes" id="UP000800036"/>
    </source>
</evidence>
<evidence type="ECO:0000313" key="1">
    <source>
        <dbReference type="EMBL" id="KAF1977819.1"/>
    </source>
</evidence>
<keyword evidence="2" id="KW-1185">Reference proteome</keyword>
<gene>
    <name evidence="1" type="ORF">BU23DRAFT_564682</name>
</gene>
<reference evidence="1" key="1">
    <citation type="journal article" date="2020" name="Stud. Mycol.">
        <title>101 Dothideomycetes genomes: a test case for predicting lifestyles and emergence of pathogens.</title>
        <authorList>
            <person name="Haridas S."/>
            <person name="Albert R."/>
            <person name="Binder M."/>
            <person name="Bloem J."/>
            <person name="Labutti K."/>
            <person name="Salamov A."/>
            <person name="Andreopoulos B."/>
            <person name="Baker S."/>
            <person name="Barry K."/>
            <person name="Bills G."/>
            <person name="Bluhm B."/>
            <person name="Cannon C."/>
            <person name="Castanera R."/>
            <person name="Culley D."/>
            <person name="Daum C."/>
            <person name="Ezra D."/>
            <person name="Gonzalez J."/>
            <person name="Henrissat B."/>
            <person name="Kuo A."/>
            <person name="Liang C."/>
            <person name="Lipzen A."/>
            <person name="Lutzoni F."/>
            <person name="Magnuson J."/>
            <person name="Mondo S."/>
            <person name="Nolan M."/>
            <person name="Ohm R."/>
            <person name="Pangilinan J."/>
            <person name="Park H.-J."/>
            <person name="Ramirez L."/>
            <person name="Alfaro M."/>
            <person name="Sun H."/>
            <person name="Tritt A."/>
            <person name="Yoshinaga Y."/>
            <person name="Zwiers L.-H."/>
            <person name="Turgeon B."/>
            <person name="Goodwin S."/>
            <person name="Spatafora J."/>
            <person name="Crous P."/>
            <person name="Grigoriev I."/>
        </authorList>
    </citation>
    <scope>NUCLEOTIDE SEQUENCE</scope>
    <source>
        <strain evidence="1">CBS 107.79</strain>
    </source>
</reference>
<accession>A0A6A5VMW1</accession>
<organism evidence="1 2">
    <name type="scientific">Bimuria novae-zelandiae CBS 107.79</name>
    <dbReference type="NCBI Taxonomy" id="1447943"/>
    <lineage>
        <taxon>Eukaryota</taxon>
        <taxon>Fungi</taxon>
        <taxon>Dikarya</taxon>
        <taxon>Ascomycota</taxon>
        <taxon>Pezizomycotina</taxon>
        <taxon>Dothideomycetes</taxon>
        <taxon>Pleosporomycetidae</taxon>
        <taxon>Pleosporales</taxon>
        <taxon>Massarineae</taxon>
        <taxon>Didymosphaeriaceae</taxon>
        <taxon>Bimuria</taxon>
    </lineage>
</organism>
<proteinExistence type="predicted"/>
<dbReference type="AlphaFoldDB" id="A0A6A5VMW1"/>
<dbReference type="EMBL" id="ML976662">
    <property type="protein sequence ID" value="KAF1977819.1"/>
    <property type="molecule type" value="Genomic_DNA"/>
</dbReference>
<protein>
    <submittedName>
        <fullName evidence="1">Uncharacterized protein</fullName>
    </submittedName>
</protein>
<name>A0A6A5VMW1_9PLEO</name>